<dbReference type="PROSITE" id="PS50296">
    <property type="entry name" value="SUI1"/>
    <property type="match status" value="1"/>
</dbReference>
<comment type="similarity">
    <text evidence="1">Belongs to the DENR family.</text>
</comment>
<dbReference type="InterPro" id="IPR001950">
    <property type="entry name" value="SUI1"/>
</dbReference>
<dbReference type="CDD" id="cd11607">
    <property type="entry name" value="DENR_C"/>
    <property type="match status" value="1"/>
</dbReference>
<name>A0A4P9Y0A8_9FUNG</name>
<comment type="subunit">
    <text evidence="2">Interacts with the 40S ribosomal subunit.</text>
</comment>
<dbReference type="Proteomes" id="UP000267251">
    <property type="component" value="Unassembled WGS sequence"/>
</dbReference>
<evidence type="ECO:0000313" key="7">
    <source>
        <dbReference type="Proteomes" id="UP000267251"/>
    </source>
</evidence>
<dbReference type="OrthoDB" id="277199at2759"/>
<evidence type="ECO:0000256" key="2">
    <source>
        <dbReference type="ARBA" id="ARBA00011742"/>
    </source>
</evidence>
<dbReference type="GO" id="GO:0003729">
    <property type="term" value="F:mRNA binding"/>
    <property type="evidence" value="ECO:0007669"/>
    <property type="project" value="TreeGrafter"/>
</dbReference>
<organism evidence="6 7">
    <name type="scientific">Piptocephalis cylindrospora</name>
    <dbReference type="NCBI Taxonomy" id="1907219"/>
    <lineage>
        <taxon>Eukaryota</taxon>
        <taxon>Fungi</taxon>
        <taxon>Fungi incertae sedis</taxon>
        <taxon>Zoopagomycota</taxon>
        <taxon>Zoopagomycotina</taxon>
        <taxon>Zoopagomycetes</taxon>
        <taxon>Zoopagales</taxon>
        <taxon>Piptocephalidaceae</taxon>
        <taxon>Piptocephalis</taxon>
    </lineage>
</organism>
<evidence type="ECO:0000313" key="6">
    <source>
        <dbReference type="EMBL" id="RKP12175.1"/>
    </source>
</evidence>
<dbReference type="GO" id="GO:0001731">
    <property type="term" value="P:formation of translation preinitiation complex"/>
    <property type="evidence" value="ECO:0007669"/>
    <property type="project" value="TreeGrafter"/>
</dbReference>
<dbReference type="InterPro" id="IPR036877">
    <property type="entry name" value="SUI1_dom_sf"/>
</dbReference>
<accession>A0A4P9Y0A8</accession>
<proteinExistence type="inferred from homology"/>
<dbReference type="PANTHER" id="PTHR12789">
    <property type="entry name" value="DENSITY-REGULATED PROTEIN HOMOLOG"/>
    <property type="match status" value="1"/>
</dbReference>
<evidence type="ECO:0000256" key="4">
    <source>
        <dbReference type="SAM" id="MobiDB-lite"/>
    </source>
</evidence>
<dbReference type="PANTHER" id="PTHR12789:SF0">
    <property type="entry name" value="DENSITY-REGULATED PROTEIN"/>
    <property type="match status" value="1"/>
</dbReference>
<feature type="region of interest" description="Disordered" evidence="4">
    <location>
        <begin position="66"/>
        <end position="86"/>
    </location>
</feature>
<dbReference type="SUPFAM" id="SSF55159">
    <property type="entry name" value="eIF1-like"/>
    <property type="match status" value="1"/>
</dbReference>
<protein>
    <recommendedName>
        <fullName evidence="3">Translation machinery-associated protein 22</fullName>
    </recommendedName>
</protein>
<keyword evidence="6" id="KW-0648">Protein biosynthesis</keyword>
<dbReference type="AlphaFoldDB" id="A0A4P9Y0A8"/>
<gene>
    <name evidence="6" type="ORF">BJ684DRAFT_21267</name>
</gene>
<reference evidence="7" key="1">
    <citation type="journal article" date="2018" name="Nat. Microbiol.">
        <title>Leveraging single-cell genomics to expand the fungal tree of life.</title>
        <authorList>
            <person name="Ahrendt S.R."/>
            <person name="Quandt C.A."/>
            <person name="Ciobanu D."/>
            <person name="Clum A."/>
            <person name="Salamov A."/>
            <person name="Andreopoulos B."/>
            <person name="Cheng J.F."/>
            <person name="Woyke T."/>
            <person name="Pelin A."/>
            <person name="Henrissat B."/>
            <person name="Reynolds N.K."/>
            <person name="Benny G.L."/>
            <person name="Smith M.E."/>
            <person name="James T.Y."/>
            <person name="Grigoriev I.V."/>
        </authorList>
    </citation>
    <scope>NUCLEOTIDE SEQUENCE [LARGE SCALE GENOMIC DNA]</scope>
</reference>
<evidence type="ECO:0000256" key="3">
    <source>
        <dbReference type="ARBA" id="ARBA00020058"/>
    </source>
</evidence>
<dbReference type="Pfam" id="PF01253">
    <property type="entry name" value="SUI1"/>
    <property type="match status" value="1"/>
</dbReference>
<dbReference type="GO" id="GO:0003743">
    <property type="term" value="F:translation initiation factor activity"/>
    <property type="evidence" value="ECO:0007669"/>
    <property type="project" value="UniProtKB-KW"/>
</dbReference>
<feature type="domain" description="SUI1" evidence="5">
    <location>
        <begin position="87"/>
        <end position="158"/>
    </location>
</feature>
<dbReference type="Gene3D" id="3.30.780.10">
    <property type="entry name" value="SUI1-like domain"/>
    <property type="match status" value="1"/>
</dbReference>
<evidence type="ECO:0000256" key="1">
    <source>
        <dbReference type="ARBA" id="ARBA00007514"/>
    </source>
</evidence>
<dbReference type="Pfam" id="PF21023">
    <property type="entry name" value="DENR_N"/>
    <property type="match status" value="1"/>
</dbReference>
<sequence>MASQTSPSTIAYCEVCTLPYEYCEFGPSAELCKKNCRENHPGLYERYYGALEEAKEEDPAALAADEAKLKGKGGGGKKGKKEQDMRVYIKRSERNRRKCVTTVCNLQTYDVELKKAAKLFANRFACGSSVSKNPQGIDDIVVQGDVSDELLQLITSTWKNVPEKMIELVEEKKKKK</sequence>
<dbReference type="EMBL" id="KZ988448">
    <property type="protein sequence ID" value="RKP12175.1"/>
    <property type="molecule type" value="Genomic_DNA"/>
</dbReference>
<dbReference type="InterPro" id="IPR050318">
    <property type="entry name" value="DENR/SUI1_TIF"/>
</dbReference>
<keyword evidence="6" id="KW-0396">Initiation factor</keyword>
<evidence type="ECO:0000259" key="5">
    <source>
        <dbReference type="PROSITE" id="PS50296"/>
    </source>
</evidence>
<dbReference type="GO" id="GO:0002188">
    <property type="term" value="P:translation reinitiation"/>
    <property type="evidence" value="ECO:0007669"/>
    <property type="project" value="TreeGrafter"/>
</dbReference>
<dbReference type="InterPro" id="IPR048517">
    <property type="entry name" value="DENR_N"/>
</dbReference>
<keyword evidence="7" id="KW-1185">Reference proteome</keyword>
<dbReference type="InterPro" id="IPR046447">
    <property type="entry name" value="DENR_C"/>
</dbReference>